<dbReference type="PANTHER" id="PTHR11091:SF0">
    <property type="entry name" value="MALATE DEHYDROGENASE"/>
    <property type="match status" value="1"/>
</dbReference>
<comment type="caution">
    <text evidence="3">The sequence shown here is derived from an EMBL/GenBank/DDBJ whole genome shotgun (WGS) entry which is preliminary data.</text>
</comment>
<evidence type="ECO:0000313" key="3">
    <source>
        <dbReference type="EMBL" id="EMD17171.1"/>
    </source>
</evidence>
<dbReference type="OrthoDB" id="9769447at2"/>
<dbReference type="InterPro" id="IPR036111">
    <property type="entry name" value="Mal/L-sulfo/L-lacto_DH-like_sf"/>
</dbReference>
<dbReference type="Pfam" id="PF02615">
    <property type="entry name" value="Ldh_2"/>
    <property type="match status" value="1"/>
</dbReference>
<evidence type="ECO:0000256" key="1">
    <source>
        <dbReference type="ARBA" id="ARBA00006056"/>
    </source>
</evidence>
<dbReference type="InterPro" id="IPR043143">
    <property type="entry name" value="Mal/L-sulf/L-lact_DH-like_NADP"/>
</dbReference>
<dbReference type="eggNOG" id="COG2055">
    <property type="taxonomic scope" value="Bacteria"/>
</dbReference>
<dbReference type="STRING" id="999415.HMPREF9943_00542"/>
<dbReference type="Gene3D" id="3.30.1370.60">
    <property type="entry name" value="Hypothetical oxidoreductase yiak, domain 2"/>
    <property type="match status" value="1"/>
</dbReference>
<evidence type="ECO:0008006" key="5">
    <source>
        <dbReference type="Google" id="ProtNLM"/>
    </source>
</evidence>
<dbReference type="SUPFAM" id="SSF89733">
    <property type="entry name" value="L-sulfolactate dehydrogenase-like"/>
    <property type="match status" value="1"/>
</dbReference>
<dbReference type="RefSeq" id="WP_004801771.1">
    <property type="nucleotide sequence ID" value="NZ_AUGJ01000003.1"/>
</dbReference>
<name>M2Q4J9_9FIRM</name>
<gene>
    <name evidence="3" type="ORF">HMPREF9943_00542</name>
</gene>
<keyword evidence="4" id="KW-1185">Reference proteome</keyword>
<organism evidence="3 4">
    <name type="scientific">Eggerthia catenaformis OT 569 = DSM 20559</name>
    <dbReference type="NCBI Taxonomy" id="999415"/>
    <lineage>
        <taxon>Bacteria</taxon>
        <taxon>Bacillati</taxon>
        <taxon>Bacillota</taxon>
        <taxon>Erysipelotrichia</taxon>
        <taxon>Erysipelotrichales</taxon>
        <taxon>Coprobacillaceae</taxon>
        <taxon>Eggerthia</taxon>
    </lineage>
</organism>
<dbReference type="EMBL" id="AGEJ01000010">
    <property type="protein sequence ID" value="EMD17171.1"/>
    <property type="molecule type" value="Genomic_DNA"/>
</dbReference>
<sequence>MTKETRPYVSWELMQNFMTDAFMAAGLPQEDAEICTDILLESDRRGIESHGSNRFKPIYIDRINEGILNPVTRYEVIKDTPATLVVDAHDGMGMVAGYKAMNTIIEKAKKCGIAMAVIRNSSHFGIAGYYTTMASHQGLIGISGTNARPSIAPTFGVENMLGTNPLTFSFPTDEPFDFILDCATSIVQRGKIELYARNGEPTPKGMVVGKDGTAKTDSIQILKDLVDGEAALAPLGGIGETLAGYKGYGYATVVEILSSALSVSPFLKALTNIDASGHKKPYHLGHFLICINPDFFMGEESFRHTTGEILRELRNSKKAPDQERIYTAGEKEWIIWNERKDKGVPMGESVQKEFIAVRDMYHLNYKFPFE</sequence>
<dbReference type="AlphaFoldDB" id="M2Q4J9"/>
<accession>M2Q4J9</accession>
<dbReference type="InterPro" id="IPR003767">
    <property type="entry name" value="Malate/L-lactate_DH-like"/>
</dbReference>
<dbReference type="Proteomes" id="UP000011758">
    <property type="component" value="Unassembled WGS sequence"/>
</dbReference>
<evidence type="ECO:0000256" key="2">
    <source>
        <dbReference type="ARBA" id="ARBA00023002"/>
    </source>
</evidence>
<evidence type="ECO:0000313" key="4">
    <source>
        <dbReference type="Proteomes" id="UP000011758"/>
    </source>
</evidence>
<proteinExistence type="inferred from homology"/>
<dbReference type="Gene3D" id="1.10.1530.10">
    <property type="match status" value="1"/>
</dbReference>
<dbReference type="PATRIC" id="fig|999415.3.peg.539"/>
<protein>
    <recommendedName>
        <fullName evidence="5">Malate/L-lactate dehydrogenase</fullName>
    </recommendedName>
</protein>
<dbReference type="InterPro" id="IPR043144">
    <property type="entry name" value="Mal/L-sulf/L-lact_DH-like_ah"/>
</dbReference>
<comment type="similarity">
    <text evidence="1">Belongs to the LDH2/MDH2 oxidoreductase family.</text>
</comment>
<keyword evidence="2" id="KW-0560">Oxidoreductase</keyword>
<reference evidence="3 4" key="1">
    <citation type="submission" date="2013-02" db="EMBL/GenBank/DDBJ databases">
        <title>The Genome Sequence of Lactobacillus catenaformis F0143.</title>
        <authorList>
            <consortium name="The Broad Institute Genome Sequencing Platform"/>
            <person name="Earl A."/>
            <person name="Ward D."/>
            <person name="Feldgarden M."/>
            <person name="Gevers D."/>
            <person name="Izard J."/>
            <person name="Blanton J.M."/>
            <person name="Mathney J."/>
            <person name="Dewhirst F.E."/>
            <person name="Young S.K."/>
            <person name="Zeng Q."/>
            <person name="Gargeya S."/>
            <person name="Fitzgerald M."/>
            <person name="Haas B."/>
            <person name="Abouelleil A."/>
            <person name="Alvarado L."/>
            <person name="Arachchi H.M."/>
            <person name="Berlin A."/>
            <person name="Chapman S.B."/>
            <person name="Gearin G."/>
            <person name="Goldberg J."/>
            <person name="Griggs A."/>
            <person name="Gujja S."/>
            <person name="Hansen M."/>
            <person name="Heiman D."/>
            <person name="Howarth C."/>
            <person name="Larimer J."/>
            <person name="Lui A."/>
            <person name="MacDonald P.J.P."/>
            <person name="McCowen C."/>
            <person name="Montmayeur A."/>
            <person name="Murphy C."/>
            <person name="Neiman D."/>
            <person name="Pearson M."/>
            <person name="Priest M."/>
            <person name="Roberts A."/>
            <person name="Saif S."/>
            <person name="Shea T."/>
            <person name="Sisk P."/>
            <person name="Stolte C."/>
            <person name="Sykes S."/>
            <person name="Wortman J."/>
            <person name="Nusbaum C."/>
            <person name="Birren B."/>
        </authorList>
    </citation>
    <scope>NUCLEOTIDE SEQUENCE [LARGE SCALE GENOMIC DNA]</scope>
    <source>
        <strain evidence="3 4">OT 569</strain>
    </source>
</reference>
<dbReference type="GO" id="GO:0016491">
    <property type="term" value="F:oxidoreductase activity"/>
    <property type="evidence" value="ECO:0007669"/>
    <property type="project" value="UniProtKB-KW"/>
</dbReference>
<dbReference type="BioCyc" id="ECAT999415-HMP:GTTI-562-MONOMER"/>
<dbReference type="PANTHER" id="PTHR11091">
    <property type="entry name" value="OXIDOREDUCTASE-RELATED"/>
    <property type="match status" value="1"/>
</dbReference>